<name>A0A2W2B1M4_9BACT</name>
<dbReference type="OrthoDB" id="6315383at2"/>
<proteinExistence type="predicted"/>
<dbReference type="AlphaFoldDB" id="A0A2W2B1M4"/>
<evidence type="ECO:0000313" key="1">
    <source>
        <dbReference type="EMBL" id="PZF73908.1"/>
    </source>
</evidence>
<reference evidence="1 2" key="1">
    <citation type="submission" date="2018-06" db="EMBL/GenBank/DDBJ databases">
        <title>Mucibacter soli gen. nov., sp. nov., a new member of the family Chitinophagaceae producing mucin.</title>
        <authorList>
            <person name="Kim M.-K."/>
            <person name="Park S."/>
            <person name="Kim T.-S."/>
            <person name="Joung Y."/>
            <person name="Han J.-H."/>
            <person name="Kim S.B."/>
        </authorList>
    </citation>
    <scope>NUCLEOTIDE SEQUENCE [LARGE SCALE GENOMIC DNA]</scope>
    <source>
        <strain evidence="1 2">R1-15</strain>
    </source>
</reference>
<gene>
    <name evidence="1" type="ORF">DN068_06080</name>
</gene>
<keyword evidence="2" id="KW-1185">Reference proteome</keyword>
<protein>
    <submittedName>
        <fullName evidence="1">Uncharacterized protein</fullName>
    </submittedName>
</protein>
<evidence type="ECO:0000313" key="2">
    <source>
        <dbReference type="Proteomes" id="UP000248745"/>
    </source>
</evidence>
<organism evidence="1 2">
    <name type="scientific">Taibaiella soli</name>
    <dbReference type="NCBI Taxonomy" id="1649169"/>
    <lineage>
        <taxon>Bacteria</taxon>
        <taxon>Pseudomonadati</taxon>
        <taxon>Bacteroidota</taxon>
        <taxon>Chitinophagia</taxon>
        <taxon>Chitinophagales</taxon>
        <taxon>Chitinophagaceae</taxon>
        <taxon>Taibaiella</taxon>
    </lineage>
</organism>
<comment type="caution">
    <text evidence="1">The sequence shown here is derived from an EMBL/GenBank/DDBJ whole genome shotgun (WGS) entry which is preliminary data.</text>
</comment>
<dbReference type="RefSeq" id="WP_110998005.1">
    <property type="nucleotide sequence ID" value="NZ_QKTW01000009.1"/>
</dbReference>
<accession>A0A2W2B1M4</accession>
<dbReference type="Proteomes" id="UP000248745">
    <property type="component" value="Unassembled WGS sequence"/>
</dbReference>
<dbReference type="EMBL" id="QKTW01000009">
    <property type="protein sequence ID" value="PZF73908.1"/>
    <property type="molecule type" value="Genomic_DNA"/>
</dbReference>
<sequence length="312" mass="34118">MSQKTREELKEIFITSAKPLEIDFHDWLDSYVHQSDNLEISNIDGLEASLTDISSQVSAANANSSALSAHIGNLANPHQTSLQQVLSTDNKTTAGTNSKAPIVLQPGTLLVTPQNGAIEKDSRSTYITDAEGLRIDLLAPHRGVHKLYGWGDITVGQTLNWQLPLGGDQYSWNLTGDGTATISTAFQFWNYTGRVKVEYYLQNTLISRFVVTSYPQDTVWAGFMTMDIKLQKRLSNPYWLFNGPDAIFDGHGGVLTETSRLTGLVADNSNIAMPQLVVKITDADNPGQTGGSIGRMESLTLCINKPIAGSWQ</sequence>